<dbReference type="GeneID" id="9499308"/>
<evidence type="ECO:0000256" key="12">
    <source>
        <dbReference type="PIRSR" id="PIRSR606262-3"/>
    </source>
</evidence>
<sequence length="139" mass="15223">MSAPEDLLKEARETIDRAYAPYSGYRVASAVRAGSGAIYSGVNIENASYGLSMCAERVAIFKAVSSGERKVKEVLVMVERGEPAPPCGACLQVIAEFGDDDTIIYSFSKEGNKLKVWRLSELLPHRFSKEFLGIKEGQK</sequence>
<feature type="binding site" evidence="11">
    <location>
        <begin position="43"/>
        <end position="49"/>
    </location>
    <ligand>
        <name>substrate</name>
    </ligand>
</feature>
<dbReference type="InterPro" id="IPR050202">
    <property type="entry name" value="Cyt/Deoxycyt_deaminase"/>
</dbReference>
<feature type="domain" description="CMP/dCMP-type deaminase" evidence="13">
    <location>
        <begin position="2"/>
        <end position="130"/>
    </location>
</feature>
<dbReference type="EMBL" id="CP001742">
    <property type="protein sequence ID" value="ADL19467.1"/>
    <property type="molecule type" value="Genomic_DNA"/>
</dbReference>
<dbReference type="Proteomes" id="UP000000346">
    <property type="component" value="Chromosome"/>
</dbReference>
<dbReference type="STRING" id="666510.ASAC_1062"/>
<dbReference type="InterPro" id="IPR016193">
    <property type="entry name" value="Cytidine_deaminase-like"/>
</dbReference>
<dbReference type="InterPro" id="IPR006262">
    <property type="entry name" value="Cyt_deam_tetra"/>
</dbReference>
<dbReference type="PANTHER" id="PTHR11644">
    <property type="entry name" value="CYTIDINE DEAMINASE"/>
    <property type="match status" value="1"/>
</dbReference>
<dbReference type="HOGENOM" id="CLU_097262_4_1_2"/>
<feature type="binding site" evidence="12">
    <location>
        <position position="87"/>
    </location>
    <ligand>
        <name>Zn(2+)</name>
        <dbReference type="ChEBI" id="CHEBI:29105"/>
        <note>catalytic</note>
    </ligand>
</feature>
<dbReference type="Pfam" id="PF00383">
    <property type="entry name" value="dCMP_cyt_deam_1"/>
    <property type="match status" value="1"/>
</dbReference>
<dbReference type="EC" id="3.5.4.5" evidence="4"/>
<comment type="function">
    <text evidence="2">This enzyme scavenges exogenous and endogenous cytidine and 2'-deoxycytidine for UMP synthesis.</text>
</comment>
<dbReference type="OrthoDB" id="39143at2157"/>
<dbReference type="GO" id="GO:0008270">
    <property type="term" value="F:zinc ion binding"/>
    <property type="evidence" value="ECO:0007669"/>
    <property type="project" value="InterPro"/>
</dbReference>
<evidence type="ECO:0000256" key="4">
    <source>
        <dbReference type="ARBA" id="ARBA00012783"/>
    </source>
</evidence>
<dbReference type="GO" id="GO:0042802">
    <property type="term" value="F:identical protein binding"/>
    <property type="evidence" value="ECO:0007669"/>
    <property type="project" value="UniProtKB-ARBA"/>
</dbReference>
<dbReference type="InterPro" id="IPR002125">
    <property type="entry name" value="CMP_dCMP_dom"/>
</dbReference>
<evidence type="ECO:0000313" key="15">
    <source>
        <dbReference type="Proteomes" id="UP000000346"/>
    </source>
</evidence>
<reference evidence="14 15" key="1">
    <citation type="journal article" date="2010" name="Appl. Environ. Microbiol.">
        <title>The genome sequence of the crenarchaeon Acidilobus saccharovorans supports a new order, Acidilobales, and suggests an important ecological role in terrestrial acidic hot springs.</title>
        <authorList>
            <person name="Mardanov A.V."/>
            <person name="Svetlitchnyi V.A."/>
            <person name="Beletsky A.V."/>
            <person name="Prokofeva M.I."/>
            <person name="Bonch-Osmolovskaya E.A."/>
            <person name="Ravin N.V."/>
            <person name="Skryabin K.G."/>
        </authorList>
    </citation>
    <scope>NUCLEOTIDE SEQUENCE [LARGE SCALE GENOMIC DNA]</scope>
    <source>
        <strain evidence="15">DSM 16705 / JCM 18335 / VKM B-2471 / 345-15</strain>
    </source>
</reference>
<evidence type="ECO:0000259" key="13">
    <source>
        <dbReference type="PROSITE" id="PS51747"/>
    </source>
</evidence>
<comment type="similarity">
    <text evidence="3">Belongs to the cytidine and deoxycytidylate deaminase family.</text>
</comment>
<dbReference type="SUPFAM" id="SSF53927">
    <property type="entry name" value="Cytidine deaminase-like"/>
    <property type="match status" value="1"/>
</dbReference>
<evidence type="ECO:0000256" key="8">
    <source>
        <dbReference type="ARBA" id="ARBA00032005"/>
    </source>
</evidence>
<evidence type="ECO:0000256" key="11">
    <source>
        <dbReference type="PIRSR" id="PIRSR606262-2"/>
    </source>
</evidence>
<organism evidence="14 15">
    <name type="scientific">Acidilobus saccharovorans (strain DSM 16705 / JCM 18335 / VKM B-2471 / 345-15)</name>
    <dbReference type="NCBI Taxonomy" id="666510"/>
    <lineage>
        <taxon>Archaea</taxon>
        <taxon>Thermoproteota</taxon>
        <taxon>Thermoprotei</taxon>
        <taxon>Acidilobales</taxon>
        <taxon>Acidilobaceae</taxon>
        <taxon>Acidilobus</taxon>
    </lineage>
</organism>
<keyword evidence="5 12" id="KW-0479">Metal-binding</keyword>
<keyword evidence="15" id="KW-1185">Reference proteome</keyword>
<comment type="catalytic activity">
    <reaction evidence="9">
        <text>cytidine + H2O + H(+) = uridine + NH4(+)</text>
        <dbReference type="Rhea" id="RHEA:16069"/>
        <dbReference type="ChEBI" id="CHEBI:15377"/>
        <dbReference type="ChEBI" id="CHEBI:15378"/>
        <dbReference type="ChEBI" id="CHEBI:16704"/>
        <dbReference type="ChEBI" id="CHEBI:17562"/>
        <dbReference type="ChEBI" id="CHEBI:28938"/>
        <dbReference type="EC" id="3.5.4.5"/>
    </reaction>
</comment>
<dbReference type="InParanoid" id="D9Q2C9"/>
<dbReference type="FunFam" id="3.40.140.10:FF:000008">
    <property type="entry name" value="Cytidine deaminase"/>
    <property type="match status" value="1"/>
</dbReference>
<dbReference type="CDD" id="cd01283">
    <property type="entry name" value="cytidine_deaminase"/>
    <property type="match status" value="1"/>
</dbReference>
<dbReference type="PANTHER" id="PTHR11644:SF2">
    <property type="entry name" value="CYTIDINE DEAMINASE"/>
    <property type="match status" value="1"/>
</dbReference>
<feature type="binding site" evidence="12">
    <location>
        <position position="90"/>
    </location>
    <ligand>
        <name>Zn(2+)</name>
        <dbReference type="ChEBI" id="CHEBI:29105"/>
        <note>catalytic</note>
    </ligand>
</feature>
<gene>
    <name evidence="14" type="ordered locus">ASAC_1062</name>
</gene>
<evidence type="ECO:0000256" key="7">
    <source>
        <dbReference type="ARBA" id="ARBA00022833"/>
    </source>
</evidence>
<dbReference type="eggNOG" id="arCOG04173">
    <property type="taxonomic scope" value="Archaea"/>
</dbReference>
<proteinExistence type="inferred from homology"/>
<dbReference type="GO" id="GO:0072527">
    <property type="term" value="P:pyrimidine-containing compound metabolic process"/>
    <property type="evidence" value="ECO:0007669"/>
    <property type="project" value="UniProtKB-ARBA"/>
</dbReference>
<feature type="binding site" evidence="12">
    <location>
        <position position="54"/>
    </location>
    <ligand>
        <name>Zn(2+)</name>
        <dbReference type="ChEBI" id="CHEBI:29105"/>
        <note>catalytic</note>
    </ligand>
</feature>
<keyword evidence="7 12" id="KW-0862">Zinc</keyword>
<dbReference type="Gene3D" id="3.40.140.10">
    <property type="entry name" value="Cytidine Deaminase, domain 2"/>
    <property type="match status" value="1"/>
</dbReference>
<evidence type="ECO:0000313" key="14">
    <source>
        <dbReference type="EMBL" id="ADL19467.1"/>
    </source>
</evidence>
<evidence type="ECO:0000256" key="3">
    <source>
        <dbReference type="ARBA" id="ARBA00006576"/>
    </source>
</evidence>
<dbReference type="GO" id="GO:0005829">
    <property type="term" value="C:cytosol"/>
    <property type="evidence" value="ECO:0007669"/>
    <property type="project" value="TreeGrafter"/>
</dbReference>
<evidence type="ECO:0000256" key="6">
    <source>
        <dbReference type="ARBA" id="ARBA00022801"/>
    </source>
</evidence>
<dbReference type="PROSITE" id="PS51747">
    <property type="entry name" value="CYT_DCMP_DEAMINASES_2"/>
    <property type="match status" value="1"/>
</dbReference>
<dbReference type="GO" id="GO:0004126">
    <property type="term" value="F:cytidine deaminase activity"/>
    <property type="evidence" value="ECO:0007669"/>
    <property type="project" value="UniProtKB-EC"/>
</dbReference>
<dbReference type="PROSITE" id="PS00903">
    <property type="entry name" value="CYT_DCMP_DEAMINASES_1"/>
    <property type="match status" value="1"/>
</dbReference>
<evidence type="ECO:0000256" key="2">
    <source>
        <dbReference type="ARBA" id="ARBA00003949"/>
    </source>
</evidence>
<dbReference type="NCBIfam" id="NF004064">
    <property type="entry name" value="PRK05578.1"/>
    <property type="match status" value="1"/>
</dbReference>
<protein>
    <recommendedName>
        <fullName evidence="4">cytidine deaminase</fullName>
        <ecNumber evidence="4">3.5.4.5</ecNumber>
    </recommendedName>
    <alternativeName>
        <fullName evidence="8">Cytidine aminohydrolase</fullName>
    </alternativeName>
</protein>
<evidence type="ECO:0000256" key="1">
    <source>
        <dbReference type="ARBA" id="ARBA00001947"/>
    </source>
</evidence>
<dbReference type="RefSeq" id="WP_013266979.1">
    <property type="nucleotide sequence ID" value="NC_014374.1"/>
</dbReference>
<name>D9Q2C9_ACIS3</name>
<accession>D9Q2C9</accession>
<evidence type="ECO:0000256" key="10">
    <source>
        <dbReference type="PIRSR" id="PIRSR606262-1"/>
    </source>
</evidence>
<dbReference type="InterPro" id="IPR016192">
    <property type="entry name" value="APOBEC/CMP_deaminase_Zn-bd"/>
</dbReference>
<evidence type="ECO:0000256" key="5">
    <source>
        <dbReference type="ARBA" id="ARBA00022723"/>
    </source>
</evidence>
<dbReference type="AlphaFoldDB" id="D9Q2C9"/>
<evidence type="ECO:0000256" key="9">
    <source>
        <dbReference type="ARBA" id="ARBA00049558"/>
    </source>
</evidence>
<feature type="active site" description="Proton donor" evidence="10">
    <location>
        <position position="56"/>
    </location>
</feature>
<comment type="cofactor">
    <cofactor evidence="1 12">
        <name>Zn(2+)</name>
        <dbReference type="ChEBI" id="CHEBI:29105"/>
    </cofactor>
</comment>
<keyword evidence="6 14" id="KW-0378">Hydrolase</keyword>
<dbReference type="NCBIfam" id="TIGR01354">
    <property type="entry name" value="cyt_deam_tetra"/>
    <property type="match status" value="1"/>
</dbReference>
<dbReference type="KEGG" id="asc:ASAC_1062"/>
<dbReference type="GO" id="GO:0055086">
    <property type="term" value="P:nucleobase-containing small molecule metabolic process"/>
    <property type="evidence" value="ECO:0007669"/>
    <property type="project" value="UniProtKB-ARBA"/>
</dbReference>